<dbReference type="AlphaFoldDB" id="A0ABD1N7M8"/>
<accession>A0ABD1N7M8</accession>
<keyword evidence="2" id="KW-1185">Reference proteome</keyword>
<evidence type="ECO:0000313" key="1">
    <source>
        <dbReference type="EMBL" id="KAL2344107.1"/>
    </source>
</evidence>
<dbReference type="EMBL" id="JBGMDY010000002">
    <property type="protein sequence ID" value="KAL2344107.1"/>
    <property type="molecule type" value="Genomic_DNA"/>
</dbReference>
<proteinExistence type="predicted"/>
<protein>
    <recommendedName>
        <fullName evidence="3">Pentatricopeptide repeat-containing protein</fullName>
    </recommendedName>
</protein>
<organism evidence="1 2">
    <name type="scientific">Flemingia macrophylla</name>
    <dbReference type="NCBI Taxonomy" id="520843"/>
    <lineage>
        <taxon>Eukaryota</taxon>
        <taxon>Viridiplantae</taxon>
        <taxon>Streptophyta</taxon>
        <taxon>Embryophyta</taxon>
        <taxon>Tracheophyta</taxon>
        <taxon>Spermatophyta</taxon>
        <taxon>Magnoliopsida</taxon>
        <taxon>eudicotyledons</taxon>
        <taxon>Gunneridae</taxon>
        <taxon>Pentapetalae</taxon>
        <taxon>rosids</taxon>
        <taxon>fabids</taxon>
        <taxon>Fabales</taxon>
        <taxon>Fabaceae</taxon>
        <taxon>Papilionoideae</taxon>
        <taxon>50 kb inversion clade</taxon>
        <taxon>NPAAA clade</taxon>
        <taxon>indigoferoid/millettioid clade</taxon>
        <taxon>Phaseoleae</taxon>
        <taxon>Flemingia</taxon>
    </lineage>
</organism>
<reference evidence="1 2" key="1">
    <citation type="submission" date="2024-08" db="EMBL/GenBank/DDBJ databases">
        <title>Insights into the chromosomal genome structure of Flemingia macrophylla.</title>
        <authorList>
            <person name="Ding Y."/>
            <person name="Zhao Y."/>
            <person name="Bi W."/>
            <person name="Wu M."/>
            <person name="Zhao G."/>
            <person name="Gong Y."/>
            <person name="Li W."/>
            <person name="Zhang P."/>
        </authorList>
    </citation>
    <scope>NUCLEOTIDE SEQUENCE [LARGE SCALE GENOMIC DNA]</scope>
    <source>
        <strain evidence="1">DYQJB</strain>
        <tissue evidence="1">Leaf</tissue>
    </source>
</reference>
<sequence length="103" mass="12164">MISTYPLHGEAMKALEMFESMIMEGAKPNERLVQMGVVVEERLSKPVTHFMLRTQMPFFNNSTWHKRLIMGHKHSCKLFLGSWMTNIYESCYGYKYENKFCIC</sequence>
<evidence type="ECO:0008006" key="3">
    <source>
        <dbReference type="Google" id="ProtNLM"/>
    </source>
</evidence>
<comment type="caution">
    <text evidence="1">The sequence shown here is derived from an EMBL/GenBank/DDBJ whole genome shotgun (WGS) entry which is preliminary data.</text>
</comment>
<gene>
    <name evidence="1" type="ORF">Fmac_005392</name>
</gene>
<name>A0ABD1N7M8_9FABA</name>
<dbReference type="Proteomes" id="UP001603857">
    <property type="component" value="Unassembled WGS sequence"/>
</dbReference>
<evidence type="ECO:0000313" key="2">
    <source>
        <dbReference type="Proteomes" id="UP001603857"/>
    </source>
</evidence>